<dbReference type="InterPro" id="IPR000172">
    <property type="entry name" value="GMC_OxRdtase_N"/>
</dbReference>
<comment type="similarity">
    <text evidence="2">Belongs to the GMC oxidoreductase family.</text>
</comment>
<dbReference type="EMBL" id="UPHP01000051">
    <property type="protein sequence ID" value="VBA38025.1"/>
    <property type="molecule type" value="Genomic_DNA"/>
</dbReference>
<dbReference type="GO" id="GO:0050660">
    <property type="term" value="F:flavin adenine dinucleotide binding"/>
    <property type="evidence" value="ECO:0007669"/>
    <property type="project" value="InterPro"/>
</dbReference>
<gene>
    <name evidence="8" type="primary">betA_2</name>
    <name evidence="8" type="ORF">LAUMK136_02230</name>
</gene>
<dbReference type="Gene3D" id="3.50.50.60">
    <property type="entry name" value="FAD/NAD(P)-binding domain"/>
    <property type="match status" value="2"/>
</dbReference>
<dbReference type="InterPro" id="IPR007867">
    <property type="entry name" value="GMC_OxRtase_C"/>
</dbReference>
<dbReference type="Pfam" id="PF05199">
    <property type="entry name" value="GMC_oxred_C"/>
    <property type="match status" value="1"/>
</dbReference>
<dbReference type="InterPro" id="IPR051473">
    <property type="entry name" value="P2Ox-like"/>
</dbReference>
<evidence type="ECO:0000313" key="9">
    <source>
        <dbReference type="Proteomes" id="UP000273307"/>
    </source>
</evidence>
<evidence type="ECO:0000256" key="3">
    <source>
        <dbReference type="ARBA" id="ARBA00022630"/>
    </source>
</evidence>
<proteinExistence type="inferred from homology"/>
<dbReference type="InterPro" id="IPR036188">
    <property type="entry name" value="FAD/NAD-bd_sf"/>
</dbReference>
<accession>A0A498Q139</accession>
<dbReference type="SUPFAM" id="SSF51905">
    <property type="entry name" value="FAD/NAD(P)-binding domain"/>
    <property type="match status" value="1"/>
</dbReference>
<reference evidence="8 9" key="1">
    <citation type="submission" date="2018-09" db="EMBL/GenBank/DDBJ databases">
        <authorList>
            <person name="Tagini F."/>
        </authorList>
    </citation>
    <scope>NUCLEOTIDE SEQUENCE [LARGE SCALE GENOMIC DNA]</scope>
    <source>
        <strain evidence="8 9">MK136</strain>
    </source>
</reference>
<dbReference type="AlphaFoldDB" id="A0A498Q139"/>
<dbReference type="OrthoDB" id="9798604at2"/>
<dbReference type="PANTHER" id="PTHR42784:SF1">
    <property type="entry name" value="PYRANOSE 2-OXIDASE"/>
    <property type="match status" value="1"/>
</dbReference>
<evidence type="ECO:0000313" key="8">
    <source>
        <dbReference type="EMBL" id="VBA38025.1"/>
    </source>
</evidence>
<keyword evidence="9" id="KW-1185">Reference proteome</keyword>
<protein>
    <submittedName>
        <fullName evidence="8">Oxygen-dependent choline dehydrogenase</fullName>
        <ecNumber evidence="8">1.2.1.8</ecNumber>
    </submittedName>
</protein>
<dbReference type="GO" id="GO:0008802">
    <property type="term" value="F:betaine-aldehyde dehydrogenase (NAD+) activity"/>
    <property type="evidence" value="ECO:0007669"/>
    <property type="project" value="UniProtKB-EC"/>
</dbReference>
<evidence type="ECO:0000259" key="7">
    <source>
        <dbReference type="Pfam" id="PF05199"/>
    </source>
</evidence>
<dbReference type="EC" id="1.2.1.8" evidence="8"/>
<keyword evidence="3" id="KW-0285">Flavoprotein</keyword>
<feature type="domain" description="Glucose-methanol-choline oxidoreductase N-terminal" evidence="6">
    <location>
        <begin position="207"/>
        <end position="293"/>
    </location>
</feature>
<dbReference type="RefSeq" id="WP_122525395.1">
    <property type="nucleotide sequence ID" value="NZ_UPHP01000051.1"/>
</dbReference>
<dbReference type="Pfam" id="PF00732">
    <property type="entry name" value="GMC_oxred_N"/>
    <property type="match status" value="1"/>
</dbReference>
<evidence type="ECO:0000256" key="2">
    <source>
        <dbReference type="ARBA" id="ARBA00010790"/>
    </source>
</evidence>
<organism evidence="8 9">
    <name type="scientific">Mycobacterium attenuatum</name>
    <dbReference type="NCBI Taxonomy" id="2341086"/>
    <lineage>
        <taxon>Bacteria</taxon>
        <taxon>Bacillati</taxon>
        <taxon>Actinomycetota</taxon>
        <taxon>Actinomycetes</taxon>
        <taxon>Mycobacteriales</taxon>
        <taxon>Mycobacteriaceae</taxon>
        <taxon>Mycobacterium</taxon>
    </lineage>
</organism>
<sequence length="494" mass="54674">MRFAYYQDLMFFNGSAWDRYFTSQSDDRIDYDVIVIGSGMGGGILGVATSDRGLRTLVLEAGPIRHLVNVTDLPVAHTVESFNPYELAGNTRLDGGVCFNLGGRSIFWSAVIPRMLDWELAYWPNEIAEYLTGDGYARAEQLFRKRTEYPEFQRKLVGRVAEGFPDYSVTHLPRSYHQPDSAINPRPGSPDERTTGVFSTAALLADAVLHGKTENGVGTLHVALEHLVDRIILDGSTAVSVEVLDLRQRQRKVFRGKHIIMACGATESPRLALTSSVADPCGLVGVGLVDHPEAEIHFDVPSDSQMISGNDQGNVYLRHNGGDGPPGDHFSCELALNHKFWDVRIEDDTIWKQEFGHASPAASTIKFLFRNPLNNANNITVEGDRYRVFLKPMGRPLEAEARLLGQRLLRFFGVEPEGHPLRYLPAAVTYHLGGSMRMGEPGSSVVNADLRFHEYDNLYCCDLSVFPDIPAANPSLTLGALALRLADDLRARCT</sequence>
<dbReference type="Proteomes" id="UP000273307">
    <property type="component" value="Unassembled WGS sequence"/>
</dbReference>
<evidence type="ECO:0000256" key="1">
    <source>
        <dbReference type="ARBA" id="ARBA00001974"/>
    </source>
</evidence>
<feature type="domain" description="Glucose-methanol-choline oxidoreductase C-terminal" evidence="7">
    <location>
        <begin position="428"/>
        <end position="482"/>
    </location>
</feature>
<evidence type="ECO:0000256" key="5">
    <source>
        <dbReference type="ARBA" id="ARBA00023002"/>
    </source>
</evidence>
<dbReference type="GO" id="GO:0016614">
    <property type="term" value="F:oxidoreductase activity, acting on CH-OH group of donors"/>
    <property type="evidence" value="ECO:0007669"/>
    <property type="project" value="InterPro"/>
</dbReference>
<keyword evidence="4" id="KW-0274">FAD</keyword>
<evidence type="ECO:0000256" key="4">
    <source>
        <dbReference type="ARBA" id="ARBA00022827"/>
    </source>
</evidence>
<comment type="cofactor">
    <cofactor evidence="1">
        <name>FAD</name>
        <dbReference type="ChEBI" id="CHEBI:57692"/>
    </cofactor>
</comment>
<dbReference type="PANTHER" id="PTHR42784">
    <property type="entry name" value="PYRANOSE 2-OXIDASE"/>
    <property type="match status" value="1"/>
</dbReference>
<evidence type="ECO:0000259" key="6">
    <source>
        <dbReference type="Pfam" id="PF00732"/>
    </source>
</evidence>
<keyword evidence="5 8" id="KW-0560">Oxidoreductase</keyword>
<name>A0A498Q139_9MYCO</name>